<evidence type="ECO:0000313" key="4">
    <source>
        <dbReference type="Proteomes" id="UP000233256"/>
    </source>
</evidence>
<dbReference type="EMBL" id="PGXC01000016">
    <property type="protein sequence ID" value="PKK89538.1"/>
    <property type="molecule type" value="Genomic_DNA"/>
</dbReference>
<evidence type="ECO:0000256" key="1">
    <source>
        <dbReference type="SAM" id="Phobius"/>
    </source>
</evidence>
<feature type="domain" description="DUF5658" evidence="2">
    <location>
        <begin position="18"/>
        <end position="93"/>
    </location>
</feature>
<sequence length="133" mass="15193">MKKTEANFRLHLSICLILYLTSALADSWLTLRGMAGNLQFEGNPIMRYLMQNFGFETGLAIGKGSVFLLALLLTLPIHRGIQNESPWVYRLALTSVSKKWMKAKKRYFVAFLPLYLVAASQIFAALSWIWLTY</sequence>
<keyword evidence="1" id="KW-0472">Membrane</keyword>
<dbReference type="AlphaFoldDB" id="A0A2N1PMH3"/>
<keyword evidence="1" id="KW-1133">Transmembrane helix</keyword>
<protein>
    <recommendedName>
        <fullName evidence="2">DUF5658 domain-containing protein</fullName>
    </recommendedName>
</protein>
<comment type="caution">
    <text evidence="3">The sequence shown here is derived from an EMBL/GenBank/DDBJ whole genome shotgun (WGS) entry which is preliminary data.</text>
</comment>
<keyword evidence="1" id="KW-0812">Transmembrane</keyword>
<dbReference type="Pfam" id="PF18902">
    <property type="entry name" value="DUF5658"/>
    <property type="match status" value="1"/>
</dbReference>
<accession>A0A2N1PMH3</accession>
<evidence type="ECO:0000313" key="3">
    <source>
        <dbReference type="EMBL" id="PKK89538.1"/>
    </source>
</evidence>
<reference evidence="3 4" key="1">
    <citation type="journal article" date="2017" name="ISME J.">
        <title>Potential for microbial H2 and metal transformations associated with novel bacteria and archaea in deep terrestrial subsurface sediments.</title>
        <authorList>
            <person name="Hernsdorf A.W."/>
            <person name="Amano Y."/>
            <person name="Miyakawa K."/>
            <person name="Ise K."/>
            <person name="Suzuki Y."/>
            <person name="Anantharaman K."/>
            <person name="Probst A."/>
            <person name="Burstein D."/>
            <person name="Thomas B.C."/>
            <person name="Banfield J.F."/>
        </authorList>
    </citation>
    <scope>NUCLEOTIDE SEQUENCE [LARGE SCALE GENOMIC DNA]</scope>
    <source>
        <strain evidence="3">HGW-Wallbacteria-1</strain>
    </source>
</reference>
<feature type="transmembrane region" description="Helical" evidence="1">
    <location>
        <begin position="49"/>
        <end position="73"/>
    </location>
</feature>
<organism evidence="3 4">
    <name type="scientific">Candidatus Wallbacteria bacterium HGW-Wallbacteria-1</name>
    <dbReference type="NCBI Taxonomy" id="2013854"/>
    <lineage>
        <taxon>Bacteria</taxon>
        <taxon>Candidatus Walliibacteriota</taxon>
    </lineage>
</organism>
<name>A0A2N1PMH3_9BACT</name>
<dbReference type="InterPro" id="IPR043717">
    <property type="entry name" value="DUF5658"/>
</dbReference>
<gene>
    <name evidence="3" type="ORF">CVV64_14110</name>
</gene>
<evidence type="ECO:0000259" key="2">
    <source>
        <dbReference type="Pfam" id="PF18902"/>
    </source>
</evidence>
<proteinExistence type="predicted"/>
<feature type="transmembrane region" description="Helical" evidence="1">
    <location>
        <begin position="107"/>
        <end position="131"/>
    </location>
</feature>
<dbReference type="Proteomes" id="UP000233256">
    <property type="component" value="Unassembled WGS sequence"/>
</dbReference>